<evidence type="ECO:0000256" key="2">
    <source>
        <dbReference type="ARBA" id="ARBA00048655"/>
    </source>
</evidence>
<dbReference type="Pfam" id="PF03881">
    <property type="entry name" value="Fructosamin_kin"/>
    <property type="match status" value="1"/>
</dbReference>
<organism evidence="3">
    <name type="scientific">Zooxanthella nutricula</name>
    <dbReference type="NCBI Taxonomy" id="1333877"/>
    <lineage>
        <taxon>Eukaryota</taxon>
        <taxon>Sar</taxon>
        <taxon>Alveolata</taxon>
        <taxon>Dinophyceae</taxon>
        <taxon>Peridiniales</taxon>
        <taxon>Peridiniales incertae sedis</taxon>
        <taxon>Zooxanthella</taxon>
    </lineage>
</organism>
<dbReference type="Gene3D" id="3.90.1200.10">
    <property type="match status" value="1"/>
</dbReference>
<evidence type="ECO:0000256" key="1">
    <source>
        <dbReference type="ARBA" id="ARBA00011961"/>
    </source>
</evidence>
<dbReference type="PANTHER" id="PTHR12149:SF8">
    <property type="entry name" value="PROTEIN-RIBULOSAMINE 3-KINASE"/>
    <property type="match status" value="1"/>
</dbReference>
<sequence>MFEGEALGLRALGAAGGVKVPTVHHFGDDGAGGSYIIMEKLNIGGRPDMQAFGRAMAQMHLADPEDPNAKKGMFGFAVDNTIGGTPQLNPWTDDWVTFFREHRIGYQVKRAGRPELTAIWSKVLDKTDGLRTLFTDGPIRPSVLHGDLWTGNYGGSPEGAAIFDPAAYYGHHEAEWGMSWCASFGEDFWEGYREVIPEAPLFRKREPLYEAYHKLNHYNLFGGGYLGDAEYLLRQLTFD</sequence>
<dbReference type="SUPFAM" id="SSF56112">
    <property type="entry name" value="Protein kinase-like (PK-like)"/>
    <property type="match status" value="1"/>
</dbReference>
<proteinExistence type="predicted"/>
<dbReference type="GO" id="GO:0102193">
    <property type="term" value="F:protein-ribulosamine 3-kinase activity"/>
    <property type="evidence" value="ECO:0007669"/>
    <property type="project" value="UniProtKB-EC"/>
</dbReference>
<dbReference type="InterPro" id="IPR016477">
    <property type="entry name" value="Fructo-/Ketosamine-3-kinase"/>
</dbReference>
<dbReference type="AlphaFoldDB" id="A0A7S2IIX1"/>
<name>A0A7S2IIX1_9DINO</name>
<evidence type="ECO:0000313" key="3">
    <source>
        <dbReference type="EMBL" id="CAD9520562.1"/>
    </source>
</evidence>
<dbReference type="InterPro" id="IPR011009">
    <property type="entry name" value="Kinase-like_dom_sf"/>
</dbReference>
<dbReference type="Gene3D" id="3.30.200.20">
    <property type="entry name" value="Phosphorylase Kinase, domain 1"/>
    <property type="match status" value="1"/>
</dbReference>
<comment type="catalytic activity">
    <reaction evidence="2">
        <text>N(6)-D-ribulosyl-L-lysyl-[protein] + ATP = N(6)-(3-O-phospho-D-ribulosyl)-L-lysyl-[protein] + ADP + H(+)</text>
        <dbReference type="Rhea" id="RHEA:48432"/>
        <dbReference type="Rhea" id="RHEA-COMP:12103"/>
        <dbReference type="Rhea" id="RHEA-COMP:12104"/>
        <dbReference type="ChEBI" id="CHEBI:15378"/>
        <dbReference type="ChEBI" id="CHEBI:30616"/>
        <dbReference type="ChEBI" id="CHEBI:90418"/>
        <dbReference type="ChEBI" id="CHEBI:90420"/>
        <dbReference type="ChEBI" id="CHEBI:456216"/>
        <dbReference type="EC" id="2.7.1.172"/>
    </reaction>
    <physiologicalReaction direction="left-to-right" evidence="2">
        <dbReference type="Rhea" id="RHEA:48433"/>
    </physiologicalReaction>
</comment>
<dbReference type="PANTHER" id="PTHR12149">
    <property type="entry name" value="FRUCTOSAMINE 3 KINASE-RELATED PROTEIN"/>
    <property type="match status" value="1"/>
</dbReference>
<dbReference type="EMBL" id="HBGW01014615">
    <property type="protein sequence ID" value="CAD9520562.1"/>
    <property type="molecule type" value="Transcribed_RNA"/>
</dbReference>
<accession>A0A7S2IIX1</accession>
<protein>
    <recommendedName>
        <fullName evidence="1">protein-ribulosamine 3-kinase</fullName>
        <ecNumber evidence="1">2.7.1.172</ecNumber>
    </recommendedName>
</protein>
<dbReference type="PIRSF" id="PIRSF006221">
    <property type="entry name" value="Ketosamine-3-kinase"/>
    <property type="match status" value="1"/>
</dbReference>
<gene>
    <name evidence="3" type="ORF">BRAN1462_LOCUS9279</name>
</gene>
<reference evidence="3" key="1">
    <citation type="submission" date="2021-01" db="EMBL/GenBank/DDBJ databases">
        <authorList>
            <person name="Corre E."/>
            <person name="Pelletier E."/>
            <person name="Niang G."/>
            <person name="Scheremetjew M."/>
            <person name="Finn R."/>
            <person name="Kale V."/>
            <person name="Holt S."/>
            <person name="Cochrane G."/>
            <person name="Meng A."/>
            <person name="Brown T."/>
            <person name="Cohen L."/>
        </authorList>
    </citation>
    <scope>NUCLEOTIDE SEQUENCE</scope>
    <source>
        <strain evidence="3">RCC3387</strain>
    </source>
</reference>
<dbReference type="EC" id="2.7.1.172" evidence="1"/>